<evidence type="ECO:0000259" key="12">
    <source>
        <dbReference type="PROSITE" id="PS50157"/>
    </source>
</evidence>
<evidence type="ECO:0000256" key="10">
    <source>
        <dbReference type="PROSITE-ProRule" id="PRU00042"/>
    </source>
</evidence>
<dbReference type="PANTHER" id="PTHR46105">
    <property type="entry name" value="AGAP004733-PA"/>
    <property type="match status" value="1"/>
</dbReference>
<feature type="region of interest" description="Disordered" evidence="11">
    <location>
        <begin position="1"/>
        <end position="31"/>
    </location>
</feature>
<evidence type="ECO:0000313" key="14">
    <source>
        <dbReference type="Proteomes" id="UP001164746"/>
    </source>
</evidence>
<evidence type="ECO:0000256" key="11">
    <source>
        <dbReference type="SAM" id="MobiDB-lite"/>
    </source>
</evidence>
<keyword evidence="4 10" id="KW-0863">Zinc-finger</keyword>
<proteinExistence type="predicted"/>
<reference evidence="13" key="1">
    <citation type="submission" date="2022-11" db="EMBL/GenBank/DDBJ databases">
        <title>Centuries of genome instability and evolution in soft-shell clam transmissible cancer (bioRxiv).</title>
        <authorList>
            <person name="Hart S.F.M."/>
            <person name="Yonemitsu M.A."/>
            <person name="Giersch R.M."/>
            <person name="Beal B.F."/>
            <person name="Arriagada G."/>
            <person name="Davis B.W."/>
            <person name="Ostrander E.A."/>
            <person name="Goff S.P."/>
            <person name="Metzger M.J."/>
        </authorList>
    </citation>
    <scope>NUCLEOTIDE SEQUENCE</scope>
    <source>
        <strain evidence="13">MELC-2E11</strain>
        <tissue evidence="13">Siphon/mantle</tissue>
    </source>
</reference>
<dbReference type="EMBL" id="CP111012">
    <property type="protein sequence ID" value="WAQ94015.1"/>
    <property type="molecule type" value="Genomic_DNA"/>
</dbReference>
<comment type="subcellular location">
    <subcellularLocation>
        <location evidence="1">Nucleus</location>
    </subcellularLocation>
</comment>
<evidence type="ECO:0000256" key="3">
    <source>
        <dbReference type="ARBA" id="ARBA00022737"/>
    </source>
</evidence>
<dbReference type="PROSITE" id="PS00028">
    <property type="entry name" value="ZINC_FINGER_C2H2_1"/>
    <property type="match status" value="1"/>
</dbReference>
<evidence type="ECO:0000256" key="8">
    <source>
        <dbReference type="ARBA" id="ARBA00023163"/>
    </source>
</evidence>
<dbReference type="SMART" id="SM00355">
    <property type="entry name" value="ZnF_C2H2"/>
    <property type="match status" value="2"/>
</dbReference>
<feature type="domain" description="C2H2-type" evidence="12">
    <location>
        <begin position="78"/>
        <end position="105"/>
    </location>
</feature>
<evidence type="ECO:0000256" key="5">
    <source>
        <dbReference type="ARBA" id="ARBA00022833"/>
    </source>
</evidence>
<keyword evidence="2" id="KW-0479">Metal-binding</keyword>
<keyword evidence="6" id="KW-0805">Transcription regulation</keyword>
<dbReference type="InterPro" id="IPR013087">
    <property type="entry name" value="Znf_C2H2_type"/>
</dbReference>
<dbReference type="PANTHER" id="PTHR46105:SF5">
    <property type="entry name" value="ZINC FINGER AND BTB DOMAIN-CONTAINING PROTEIN 44 ISOFORM X1"/>
    <property type="match status" value="1"/>
</dbReference>
<dbReference type="PROSITE" id="PS50157">
    <property type="entry name" value="ZINC_FINGER_C2H2_2"/>
    <property type="match status" value="1"/>
</dbReference>
<dbReference type="InterPro" id="IPR036236">
    <property type="entry name" value="Znf_C2H2_sf"/>
</dbReference>
<dbReference type="SUPFAM" id="SSF57667">
    <property type="entry name" value="beta-beta-alpha zinc fingers"/>
    <property type="match status" value="1"/>
</dbReference>
<feature type="non-terminal residue" evidence="13">
    <location>
        <position position="1"/>
    </location>
</feature>
<keyword evidence="3" id="KW-0677">Repeat</keyword>
<protein>
    <submittedName>
        <fullName evidence="13">GZF1-like protein</fullName>
    </submittedName>
</protein>
<keyword evidence="8" id="KW-0804">Transcription</keyword>
<evidence type="ECO:0000256" key="9">
    <source>
        <dbReference type="ARBA" id="ARBA00023242"/>
    </source>
</evidence>
<sequence>RKVSGRNERKQKEKPSVSRYKIKKRINDSSLKHGNNEDDVNVKIKNGIKYIECDICGKDIQKVLRKQHNRIHSSVRPFKCETCGKMFKRMVNLKQHIPTHEEVKPYYCDQCGKGVRPFTCPLCPQDFVEKKELRHLTKVLESVQATLQLQYPGINLNIGGLEDSAKAPENLTQPGGSLDGEETNIHDHSVAFGHEHFKIDTSAFVYDANS</sequence>
<keyword evidence="14" id="KW-1185">Reference proteome</keyword>
<dbReference type="InterPro" id="IPR050457">
    <property type="entry name" value="ZnFinger_BTB_dom_contain"/>
</dbReference>
<evidence type="ECO:0000256" key="6">
    <source>
        <dbReference type="ARBA" id="ARBA00023015"/>
    </source>
</evidence>
<organism evidence="13 14">
    <name type="scientific">Mya arenaria</name>
    <name type="common">Soft-shell clam</name>
    <dbReference type="NCBI Taxonomy" id="6604"/>
    <lineage>
        <taxon>Eukaryota</taxon>
        <taxon>Metazoa</taxon>
        <taxon>Spiralia</taxon>
        <taxon>Lophotrochozoa</taxon>
        <taxon>Mollusca</taxon>
        <taxon>Bivalvia</taxon>
        <taxon>Autobranchia</taxon>
        <taxon>Heteroconchia</taxon>
        <taxon>Euheterodonta</taxon>
        <taxon>Imparidentia</taxon>
        <taxon>Neoheterodontei</taxon>
        <taxon>Myida</taxon>
        <taxon>Myoidea</taxon>
        <taxon>Myidae</taxon>
        <taxon>Mya</taxon>
    </lineage>
</organism>
<dbReference type="Gene3D" id="3.30.160.60">
    <property type="entry name" value="Classic Zinc Finger"/>
    <property type="match status" value="2"/>
</dbReference>
<feature type="compositionally biased region" description="Basic and acidic residues" evidence="11">
    <location>
        <begin position="1"/>
        <end position="16"/>
    </location>
</feature>
<gene>
    <name evidence="13" type="ORF">MAR_006486</name>
</gene>
<evidence type="ECO:0000313" key="13">
    <source>
        <dbReference type="EMBL" id="WAQ94015.1"/>
    </source>
</evidence>
<evidence type="ECO:0000256" key="2">
    <source>
        <dbReference type="ARBA" id="ARBA00022723"/>
    </source>
</evidence>
<keyword evidence="9" id="KW-0539">Nucleus</keyword>
<dbReference type="Pfam" id="PF00096">
    <property type="entry name" value="zf-C2H2"/>
    <property type="match status" value="1"/>
</dbReference>
<evidence type="ECO:0000256" key="4">
    <source>
        <dbReference type="ARBA" id="ARBA00022771"/>
    </source>
</evidence>
<accession>A0ABY7DCC5</accession>
<name>A0ABY7DCC5_MYAAR</name>
<keyword evidence="7" id="KW-0238">DNA-binding</keyword>
<evidence type="ECO:0000256" key="1">
    <source>
        <dbReference type="ARBA" id="ARBA00004123"/>
    </source>
</evidence>
<evidence type="ECO:0000256" key="7">
    <source>
        <dbReference type="ARBA" id="ARBA00023125"/>
    </source>
</evidence>
<keyword evidence="5" id="KW-0862">Zinc</keyword>
<dbReference type="Proteomes" id="UP001164746">
    <property type="component" value="Chromosome 1"/>
</dbReference>